<organism evidence="2 3">
    <name type="scientific">Hydrogenibacillus schlegelii</name>
    <name type="common">Bacillus schlegelii</name>
    <dbReference type="NCBI Taxonomy" id="1484"/>
    <lineage>
        <taxon>Bacteria</taxon>
        <taxon>Bacillati</taxon>
        <taxon>Bacillota</taxon>
        <taxon>Bacilli</taxon>
        <taxon>Bacillales</taxon>
        <taxon>Bacillales Family X. Incertae Sedis</taxon>
        <taxon>Hydrogenibacillus</taxon>
    </lineage>
</organism>
<name>A0A2T5GDJ0_HYDSH</name>
<reference evidence="2 3" key="1">
    <citation type="submission" date="2017-08" db="EMBL/GenBank/DDBJ databases">
        <title>Burning lignite coal seam in the remote Altai Mountains harbors a hydrogen-driven thermophilic microbial community.</title>
        <authorList>
            <person name="Kadnikov V.V."/>
            <person name="Mardanov A.V."/>
            <person name="Ivasenko D."/>
            <person name="Beletsky A.V."/>
            <person name="Karnachuk O.V."/>
            <person name="Ravin N.V."/>
        </authorList>
    </citation>
    <scope>NUCLEOTIDE SEQUENCE [LARGE SCALE GENOMIC DNA]</scope>
    <source>
        <strain evidence="2">AL33</strain>
    </source>
</reference>
<evidence type="ECO:0000313" key="2">
    <source>
        <dbReference type="EMBL" id="PTQ54225.1"/>
    </source>
</evidence>
<evidence type="ECO:0000256" key="1">
    <source>
        <dbReference type="SAM" id="MobiDB-lite"/>
    </source>
</evidence>
<gene>
    <name evidence="2" type="ORF">HSCHL_0504</name>
</gene>
<proteinExistence type="predicted"/>
<dbReference type="Proteomes" id="UP000244180">
    <property type="component" value="Unassembled WGS sequence"/>
</dbReference>
<dbReference type="EMBL" id="PEBV01000005">
    <property type="protein sequence ID" value="PTQ54225.1"/>
    <property type="molecule type" value="Genomic_DNA"/>
</dbReference>
<feature type="region of interest" description="Disordered" evidence="1">
    <location>
        <begin position="1"/>
        <end position="37"/>
    </location>
</feature>
<comment type="caution">
    <text evidence="2">The sequence shown here is derived from an EMBL/GenBank/DDBJ whole genome shotgun (WGS) entry which is preliminary data.</text>
</comment>
<dbReference type="AlphaFoldDB" id="A0A2T5GDJ0"/>
<evidence type="ECO:0000313" key="3">
    <source>
        <dbReference type="Proteomes" id="UP000244180"/>
    </source>
</evidence>
<accession>A0A2T5GDJ0</accession>
<sequence>MKKQETKAPAFVSPGPSGCPASLSAAPPSWARKAPPGATTALLPFPAFRPTGRPGPLLLSGTNALRPIRLDEALTPTPAR</sequence>
<feature type="compositionally biased region" description="Low complexity" evidence="1">
    <location>
        <begin position="13"/>
        <end position="31"/>
    </location>
</feature>
<protein>
    <submittedName>
        <fullName evidence="2">Uncharacterized protein</fullName>
    </submittedName>
</protein>